<name>A0ABP2PE49_9BURK</name>
<sequence>MESHKLFAYTELLLKDPQKLSPAFSTLCALFDGLTFDEENVVMAELWVANIEDNTTDEEIKTFLCHYGFPPFDTIRRVEGTGERPAVVLEFNDIGAHVLQSLQPRVHNMFWKSRTLTVQVVPTRDES</sequence>
<accession>A0ABP2PE49</accession>
<proteinExistence type="predicted"/>
<organism evidence="1 2">
    <name type="scientific">Paraburkholderia hospita</name>
    <dbReference type="NCBI Taxonomy" id="169430"/>
    <lineage>
        <taxon>Bacteria</taxon>
        <taxon>Pseudomonadati</taxon>
        <taxon>Pseudomonadota</taxon>
        <taxon>Betaproteobacteria</taxon>
        <taxon>Burkholderiales</taxon>
        <taxon>Burkholderiaceae</taxon>
        <taxon>Paraburkholderia</taxon>
    </lineage>
</organism>
<evidence type="ECO:0000313" key="2">
    <source>
        <dbReference type="Proteomes" id="UP000004980"/>
    </source>
</evidence>
<dbReference type="Proteomes" id="UP000004980">
    <property type="component" value="Unassembled WGS sequence"/>
</dbReference>
<comment type="caution">
    <text evidence="1">The sequence shown here is derived from an EMBL/GenBank/DDBJ whole genome shotgun (WGS) entry which is preliminary data.</text>
</comment>
<protein>
    <recommendedName>
        <fullName evidence="3">RNA-binding protein</fullName>
    </recommendedName>
</protein>
<keyword evidence="2" id="KW-1185">Reference proteome</keyword>
<reference evidence="1 2" key="1">
    <citation type="journal article" date="2012" name="J. Bacteriol.">
        <title>Draft Genome Sequence of the Soil Bacterium Burkholderia terrae Strain BS001, Which Interacts with Fungal Surface Structures.</title>
        <authorList>
            <person name="Nazir R."/>
            <person name="Hansen M.A."/>
            <person name="Sorensen S."/>
            <person name="van Elsas J.D."/>
        </authorList>
    </citation>
    <scope>NUCLEOTIDE SEQUENCE [LARGE SCALE GENOMIC DNA]</scope>
    <source>
        <strain evidence="1 2">BS001</strain>
    </source>
</reference>
<gene>
    <name evidence="1" type="ORF">WQE_36065</name>
</gene>
<evidence type="ECO:0000313" key="1">
    <source>
        <dbReference type="EMBL" id="EIM96137.1"/>
    </source>
</evidence>
<dbReference type="EMBL" id="AKAU01000211">
    <property type="protein sequence ID" value="EIM96137.1"/>
    <property type="molecule type" value="Genomic_DNA"/>
</dbReference>
<evidence type="ECO:0008006" key="3">
    <source>
        <dbReference type="Google" id="ProtNLM"/>
    </source>
</evidence>